<evidence type="ECO:0000256" key="3">
    <source>
        <dbReference type="ARBA" id="ARBA00023295"/>
    </source>
</evidence>
<evidence type="ECO:0000313" key="5">
    <source>
        <dbReference type="EMBL" id="ORE18216.1"/>
    </source>
</evidence>
<protein>
    <submittedName>
        <fullName evidence="5">Glycoside hydrolase</fullName>
    </submittedName>
</protein>
<dbReference type="InterPro" id="IPR017853">
    <property type="entry name" value="GH"/>
</dbReference>
<dbReference type="CDD" id="cd04301">
    <property type="entry name" value="NAT_SF"/>
    <property type="match status" value="1"/>
</dbReference>
<dbReference type="Gene3D" id="3.20.20.300">
    <property type="entry name" value="Glycoside hydrolase, family 3, N-terminal domain"/>
    <property type="match status" value="1"/>
</dbReference>
<dbReference type="VEuPathDB" id="FungiDB:BCV72DRAFT_200736"/>
<dbReference type="InterPro" id="IPR036881">
    <property type="entry name" value="Glyco_hydro_3_C_sf"/>
</dbReference>
<reference evidence="5 6" key="1">
    <citation type="journal article" date="2016" name="Proc. Natl. Acad. Sci. U.S.A.">
        <title>Lipid metabolic changes in an early divergent fungus govern the establishment of a mutualistic symbiosis with endobacteria.</title>
        <authorList>
            <person name="Lastovetsky O.A."/>
            <person name="Gaspar M.L."/>
            <person name="Mondo S.J."/>
            <person name="LaButti K.M."/>
            <person name="Sandor L."/>
            <person name="Grigoriev I.V."/>
            <person name="Henry S.A."/>
            <person name="Pawlowska T.E."/>
        </authorList>
    </citation>
    <scope>NUCLEOTIDE SEQUENCE [LARGE SCALE GENOMIC DNA]</scope>
    <source>
        <strain evidence="5 6">ATCC 11559</strain>
    </source>
</reference>
<dbReference type="GO" id="GO:0004553">
    <property type="term" value="F:hydrolase activity, hydrolyzing O-glycosyl compounds"/>
    <property type="evidence" value="ECO:0007669"/>
    <property type="project" value="InterPro"/>
</dbReference>
<dbReference type="InterPro" id="IPR036962">
    <property type="entry name" value="Glyco_hydro_3_N_sf"/>
</dbReference>
<dbReference type="Gene3D" id="3.40.630.30">
    <property type="match status" value="2"/>
</dbReference>
<gene>
    <name evidence="5" type="ORF">BCV71DRAFT_227098</name>
</gene>
<dbReference type="GO" id="GO:0009254">
    <property type="term" value="P:peptidoglycan turnover"/>
    <property type="evidence" value="ECO:0007669"/>
    <property type="project" value="TreeGrafter"/>
</dbReference>
<dbReference type="AlphaFoldDB" id="A0A0A1ML18"/>
<evidence type="ECO:0000259" key="4">
    <source>
        <dbReference type="PROSITE" id="PS51186"/>
    </source>
</evidence>
<dbReference type="OMA" id="MICHTFD"/>
<dbReference type="PANTHER" id="PTHR30480:SF16">
    <property type="entry name" value="GLYCOSIDE HYDROLASE FAMILY 3 DOMAIN PROTEIN"/>
    <property type="match status" value="1"/>
</dbReference>
<dbReference type="GO" id="GO:0016747">
    <property type="term" value="F:acyltransferase activity, transferring groups other than amino-acyl groups"/>
    <property type="evidence" value="ECO:0007669"/>
    <property type="project" value="InterPro"/>
</dbReference>
<dbReference type="SUPFAM" id="SSF51445">
    <property type="entry name" value="(Trans)glycosidases"/>
    <property type="match status" value="1"/>
</dbReference>
<dbReference type="InterPro" id="IPR016181">
    <property type="entry name" value="Acyl_CoA_acyltransferase"/>
</dbReference>
<evidence type="ECO:0000256" key="1">
    <source>
        <dbReference type="ARBA" id="ARBA00005336"/>
    </source>
</evidence>
<name>A0A0A1ML18_RHIZD</name>
<organism evidence="5 6">
    <name type="scientific">Rhizopus microsporus</name>
    <dbReference type="NCBI Taxonomy" id="58291"/>
    <lineage>
        <taxon>Eukaryota</taxon>
        <taxon>Fungi</taxon>
        <taxon>Fungi incertae sedis</taxon>
        <taxon>Mucoromycota</taxon>
        <taxon>Mucoromycotina</taxon>
        <taxon>Mucoromycetes</taxon>
        <taxon>Mucorales</taxon>
        <taxon>Mucorineae</taxon>
        <taxon>Rhizopodaceae</taxon>
        <taxon>Rhizopus</taxon>
    </lineage>
</organism>
<feature type="domain" description="N-acetyltransferase" evidence="4">
    <location>
        <begin position="533"/>
        <end position="687"/>
    </location>
</feature>
<comment type="similarity">
    <text evidence="1">Belongs to the glycosyl hydrolase 3 family.</text>
</comment>
<accession>A0A0A1ML18</accession>
<keyword evidence="3" id="KW-0326">Glycosidase</keyword>
<dbReference type="Pfam" id="PF00583">
    <property type="entry name" value="Acetyltransf_1"/>
    <property type="match status" value="1"/>
</dbReference>
<dbReference type="Gene3D" id="3.40.50.1700">
    <property type="entry name" value="Glycoside hydrolase family 3 C-terminal domain"/>
    <property type="match status" value="1"/>
</dbReference>
<feature type="domain" description="N-acetyltransferase" evidence="4">
    <location>
        <begin position="695"/>
        <end position="840"/>
    </location>
</feature>
<dbReference type="Pfam" id="PF00933">
    <property type="entry name" value="Glyco_hydro_3"/>
    <property type="match status" value="1"/>
</dbReference>
<dbReference type="PROSITE" id="PS51186">
    <property type="entry name" value="GNAT"/>
    <property type="match status" value="2"/>
</dbReference>
<dbReference type="SUPFAM" id="SSF55729">
    <property type="entry name" value="Acyl-CoA N-acyltransferases (Nat)"/>
    <property type="match status" value="2"/>
</dbReference>
<evidence type="ECO:0000256" key="2">
    <source>
        <dbReference type="ARBA" id="ARBA00022801"/>
    </source>
</evidence>
<dbReference type="InterPro" id="IPR050226">
    <property type="entry name" value="NagZ_Beta-hexosaminidase"/>
</dbReference>
<dbReference type="Proteomes" id="UP000242381">
    <property type="component" value="Unassembled WGS sequence"/>
</dbReference>
<dbReference type="EMBL" id="KV921336">
    <property type="protein sequence ID" value="ORE18216.1"/>
    <property type="molecule type" value="Genomic_DNA"/>
</dbReference>
<dbReference type="InterPro" id="IPR001764">
    <property type="entry name" value="Glyco_hydro_3_N"/>
</dbReference>
<dbReference type="PANTHER" id="PTHR30480">
    <property type="entry name" value="BETA-HEXOSAMINIDASE-RELATED"/>
    <property type="match status" value="1"/>
</dbReference>
<proteinExistence type="inferred from homology"/>
<keyword evidence="2 5" id="KW-0378">Hydrolase</keyword>
<sequence length="840" mass="93921">MTKTIDIGQLLMCGFDGLEPTEGILDLIRNHHLGAVILFSRNIESPKQLQRLTHQLQTAAKEAGHARPLWIAVDQENGVVRRLGTSGTYLPGSMALGAIGSTNAAYQVAQATAKELLILGINWNLAPVMDVNSNPLNPVIGVRSFGEDPQWVARLGCAQIEGYQKQGVATSIKHFPGHGDTATDSHLGVPVIDKTLEQLNSIELVPFTEAIRSQGHGQPASVMVAHIALPKLIQDGKVASLSSEVVTDLLRKRIGYNGIIITDCLEMDAVKETVGSARGAVMALEAGNDMVMISHTLQFQKEAFELIEQELPRMDAGSIRDSLNRVAAMKDQYLNWDDALKLHNLDVVGCKDHLKLSDRLYNRVPTIVRNRQKILPLQPAANDKILFLAAHVPLTLAIDSETEPFNSMYASLQKRHANTEYIILNQDNYPSMVDKISAADYVIVGTANANLYPFQSELVKLAHKHAKSLVVVSVINPYDLTVFPEIETYVVTYEYTPPAHEAFIRILFGEIEYRPNHLPVTITQDATVHHPCIQIEPFLEDIDSVHRLWKAVFLPTWPLSLNNFSRVLSRLQQPAHFVVHSKEGEVIGFAATQLIEKHGQIALLMVHPDHRQRGIGSALLEECMKTLKRRGAKEIQLGSTYPRFFCGLPEDQERNIAFFEHHGFKFGNNVWDLMGDLSQYEVPVNIAERMKNEGIQFETIQGPDDLGELLEFQKRYFPYWLSTYEHHAALGDYQDLLVARDGTRRIVASLILYTTKGSHDARTDLIWTDIFGTQSGGMACVGVASEERGRGIGLGIVAYANQFLRQRGAQRSYVDWVELIEFYGRTGYQTWRRYRLATAE</sequence>
<dbReference type="InterPro" id="IPR000182">
    <property type="entry name" value="GNAT_dom"/>
</dbReference>
<evidence type="ECO:0000313" key="6">
    <source>
        <dbReference type="Proteomes" id="UP000242381"/>
    </source>
</evidence>
<dbReference type="SUPFAM" id="SSF52279">
    <property type="entry name" value="Beta-D-glucan exohydrolase, C-terminal domain"/>
    <property type="match status" value="1"/>
</dbReference>
<dbReference type="GO" id="GO:0005975">
    <property type="term" value="P:carbohydrate metabolic process"/>
    <property type="evidence" value="ECO:0007669"/>
    <property type="project" value="InterPro"/>
</dbReference>